<dbReference type="EMBL" id="CAKMRJ010005523">
    <property type="protein sequence ID" value="CAH1446181.1"/>
    <property type="molecule type" value="Genomic_DNA"/>
</dbReference>
<evidence type="ECO:0000313" key="2">
    <source>
        <dbReference type="EMBL" id="CAH1446181.1"/>
    </source>
</evidence>
<organism evidence="2 3">
    <name type="scientific">Lactuca virosa</name>
    <dbReference type="NCBI Taxonomy" id="75947"/>
    <lineage>
        <taxon>Eukaryota</taxon>
        <taxon>Viridiplantae</taxon>
        <taxon>Streptophyta</taxon>
        <taxon>Embryophyta</taxon>
        <taxon>Tracheophyta</taxon>
        <taxon>Spermatophyta</taxon>
        <taxon>Magnoliopsida</taxon>
        <taxon>eudicotyledons</taxon>
        <taxon>Gunneridae</taxon>
        <taxon>Pentapetalae</taxon>
        <taxon>asterids</taxon>
        <taxon>campanulids</taxon>
        <taxon>Asterales</taxon>
        <taxon>Asteraceae</taxon>
        <taxon>Cichorioideae</taxon>
        <taxon>Cichorieae</taxon>
        <taxon>Lactucinae</taxon>
        <taxon>Lactuca</taxon>
    </lineage>
</organism>
<keyword evidence="3" id="KW-1185">Reference proteome</keyword>
<dbReference type="Proteomes" id="UP001157418">
    <property type="component" value="Unassembled WGS sequence"/>
</dbReference>
<sequence>MYQINTLIEVKFHGSSIIFVFLVGVIWTYEPSEGYFHLTFPPSKNPLNLKAPKFSRSINFILDHQILKAKFYRDNNGSHCLCFSAIITCSVY</sequence>
<accession>A0AAU9P898</accession>
<keyword evidence="1" id="KW-0472">Membrane</keyword>
<evidence type="ECO:0000256" key="1">
    <source>
        <dbReference type="SAM" id="Phobius"/>
    </source>
</evidence>
<reference evidence="2 3" key="1">
    <citation type="submission" date="2022-01" db="EMBL/GenBank/DDBJ databases">
        <authorList>
            <person name="Xiong W."/>
            <person name="Schranz E."/>
        </authorList>
    </citation>
    <scope>NUCLEOTIDE SEQUENCE [LARGE SCALE GENOMIC DNA]</scope>
</reference>
<evidence type="ECO:0000313" key="3">
    <source>
        <dbReference type="Proteomes" id="UP001157418"/>
    </source>
</evidence>
<keyword evidence="1" id="KW-0812">Transmembrane</keyword>
<proteinExistence type="predicted"/>
<gene>
    <name evidence="2" type="ORF">LVIROSA_LOCUS31894</name>
</gene>
<name>A0AAU9P898_9ASTR</name>
<dbReference type="AlphaFoldDB" id="A0AAU9P898"/>
<comment type="caution">
    <text evidence="2">The sequence shown here is derived from an EMBL/GenBank/DDBJ whole genome shotgun (WGS) entry which is preliminary data.</text>
</comment>
<keyword evidence="1" id="KW-1133">Transmembrane helix</keyword>
<protein>
    <submittedName>
        <fullName evidence="2">Uncharacterized protein</fullName>
    </submittedName>
</protein>
<feature type="transmembrane region" description="Helical" evidence="1">
    <location>
        <begin position="12"/>
        <end position="29"/>
    </location>
</feature>